<gene>
    <name evidence="3" type="ORF">SAMN04489832_7208</name>
</gene>
<dbReference type="Proteomes" id="UP000185124">
    <property type="component" value="Unassembled WGS sequence"/>
</dbReference>
<feature type="transmembrane region" description="Helical" evidence="2">
    <location>
        <begin position="366"/>
        <end position="386"/>
    </location>
</feature>
<proteinExistence type="predicted"/>
<accession>A0A1N6BDF5</accession>
<feature type="transmembrane region" description="Helical" evidence="2">
    <location>
        <begin position="392"/>
        <end position="409"/>
    </location>
</feature>
<keyword evidence="2" id="KW-1133">Transmembrane helix</keyword>
<protein>
    <submittedName>
        <fullName evidence="3">Low temperature requirement protein LtrA</fullName>
    </submittedName>
</protein>
<evidence type="ECO:0000256" key="2">
    <source>
        <dbReference type="SAM" id="Phobius"/>
    </source>
</evidence>
<reference evidence="4" key="1">
    <citation type="submission" date="2016-12" db="EMBL/GenBank/DDBJ databases">
        <authorList>
            <person name="Varghese N."/>
            <person name="Submissions S."/>
        </authorList>
    </citation>
    <scope>NUCLEOTIDE SEQUENCE [LARGE SCALE GENOMIC DNA]</scope>
    <source>
        <strain evidence="4">DSM 45599</strain>
    </source>
</reference>
<evidence type="ECO:0000313" key="3">
    <source>
        <dbReference type="EMBL" id="SIN44252.1"/>
    </source>
</evidence>
<feature type="transmembrane region" description="Helical" evidence="2">
    <location>
        <begin position="92"/>
        <end position="112"/>
    </location>
</feature>
<feature type="transmembrane region" description="Helical" evidence="2">
    <location>
        <begin position="184"/>
        <end position="203"/>
    </location>
</feature>
<dbReference type="RefSeq" id="WP_074318661.1">
    <property type="nucleotide sequence ID" value="NZ_FSQT01000002.1"/>
</dbReference>
<feature type="transmembrane region" description="Helical" evidence="2">
    <location>
        <begin position="247"/>
        <end position="268"/>
    </location>
</feature>
<dbReference type="PANTHER" id="PTHR36840:SF1">
    <property type="entry name" value="BLL5714 PROTEIN"/>
    <property type="match status" value="1"/>
</dbReference>
<feature type="transmembrane region" description="Helical" evidence="2">
    <location>
        <begin position="223"/>
        <end position="241"/>
    </location>
</feature>
<dbReference type="Pfam" id="PF06772">
    <property type="entry name" value="LtrA"/>
    <property type="match status" value="1"/>
</dbReference>
<feature type="transmembrane region" description="Helical" evidence="2">
    <location>
        <begin position="151"/>
        <end position="172"/>
    </location>
</feature>
<keyword evidence="2" id="KW-0472">Membrane</keyword>
<feature type="transmembrane region" description="Helical" evidence="2">
    <location>
        <begin position="59"/>
        <end position="80"/>
    </location>
</feature>
<evidence type="ECO:0000256" key="1">
    <source>
        <dbReference type="SAM" id="MobiDB-lite"/>
    </source>
</evidence>
<dbReference type="InterPro" id="IPR010640">
    <property type="entry name" value="Low_temperature_requirement_A"/>
</dbReference>
<dbReference type="PANTHER" id="PTHR36840">
    <property type="entry name" value="BLL5714 PROTEIN"/>
    <property type="match status" value="1"/>
</dbReference>
<feature type="transmembrane region" description="Helical" evidence="2">
    <location>
        <begin position="335"/>
        <end position="354"/>
    </location>
</feature>
<organism evidence="3 4">
    <name type="scientific">Micromonospora cremea</name>
    <dbReference type="NCBI Taxonomy" id="709881"/>
    <lineage>
        <taxon>Bacteria</taxon>
        <taxon>Bacillati</taxon>
        <taxon>Actinomycetota</taxon>
        <taxon>Actinomycetes</taxon>
        <taxon>Micromonosporales</taxon>
        <taxon>Micromonosporaceae</taxon>
        <taxon>Micromonospora</taxon>
    </lineage>
</organism>
<dbReference type="AlphaFoldDB" id="A0A1N6BDF5"/>
<feature type="transmembrane region" description="Helical" evidence="2">
    <location>
        <begin position="118"/>
        <end position="139"/>
    </location>
</feature>
<dbReference type="STRING" id="709881.SAMN04489832_7208"/>
<keyword evidence="2" id="KW-0812">Transmembrane</keyword>
<feature type="transmembrane region" description="Helical" evidence="2">
    <location>
        <begin position="295"/>
        <end position="315"/>
    </location>
</feature>
<sequence>MAEPDGRAGSGGRGPRPGIRPVTERTHVTTAELFFDLVFVVAFLQVTTRMSDEASPLSVLQGILLLTVLWWSWSLFAWLGNRASANYGLSRLVLLTATPIMFVLSVSIPEAFTDRPGGVYMPFVFVAGFVLVRAIYLALRIYASPGLRRRDLAALTVPMLVAVGLLTAAAALPLTGLDTGRVGIGQVTLWAVAVVVDYAFGMALPIGDRRIFSVRHWTERHNLIVIVAIGEVLVAIGLAGAHLPGTLGLLIASALAVVVAGALGWIYFDLSALAGESALYAADPARRAGLGRDGYSYLHLPMITGVILLALGLKHVPSLVGDEAAYRRGDPLDDLGRYGMYGGVALFLLAHAAFQWRLSPRIGTIIWPRLTAAAVLLATIPVTTRISALRALMWLAVVCLVTAVTEFIVSRPQRRLLRSTLLEEAEAARPPADDADQTGSAPS</sequence>
<evidence type="ECO:0000313" key="4">
    <source>
        <dbReference type="Proteomes" id="UP000185124"/>
    </source>
</evidence>
<dbReference type="EMBL" id="FSQT01000002">
    <property type="protein sequence ID" value="SIN44252.1"/>
    <property type="molecule type" value="Genomic_DNA"/>
</dbReference>
<keyword evidence="4" id="KW-1185">Reference proteome</keyword>
<feature type="region of interest" description="Disordered" evidence="1">
    <location>
        <begin position="1"/>
        <end position="22"/>
    </location>
</feature>
<name>A0A1N6BDF5_9ACTN</name>
<dbReference type="OrthoDB" id="7698234at2"/>